<sequence length="471" mass="55597">MDYIIKTMSENHYSSISEMKSREEIIKECEPLLKGHIKCRKIWHALQYADYKKEGMLNEHALKRLFDKEGSLIVELLQVSSPEELLELVDEKRLGYLNEDEQILLFSLIKERMQVAATKLCSINEYILNKKLLSSVRIIEKDILYYQSVLRKRLNQKEIDNYHEIGAEKLSSFESFWDEKYHYLIKKQAKKIEQLKELHAAELHTLEDNLQKDINALQIKPKIGIKDLQIQEKLFAFTERFMEANQIKNELVLLEAFEQEKILKKIFEKIEKKKIKMLKRQESEVLQLELKNKEQLSKISIKYEQEKLRLQKEINLRSGEITKSQQLASVIALQKAKHRDELRRLKQNSKNMQIFMNDMKNTKAPVLTTELLLNSKDHSKSNSSIFRNSISVKRFPNNNYKGFEIDSEVLTRFNIKNGPISDRPVNAPRNYYDNTSFIHSKKQYLQHSGQNSIFLPSITDLYNSKLELIKK</sequence>
<feature type="coiled-coil region" evidence="1">
    <location>
        <begin position="278"/>
        <end position="313"/>
    </location>
</feature>
<evidence type="ECO:0000313" key="3">
    <source>
        <dbReference type="Proteomes" id="UP000187209"/>
    </source>
</evidence>
<name>A0A1R2ANQ9_9CILI</name>
<keyword evidence="3" id="KW-1185">Reference proteome</keyword>
<gene>
    <name evidence="2" type="ORF">SteCoe_37115</name>
</gene>
<comment type="caution">
    <text evidence="2">The sequence shown here is derived from an EMBL/GenBank/DDBJ whole genome shotgun (WGS) entry which is preliminary data.</text>
</comment>
<dbReference type="AlphaFoldDB" id="A0A1R2ANQ9"/>
<reference evidence="2 3" key="1">
    <citation type="submission" date="2016-11" db="EMBL/GenBank/DDBJ databases">
        <title>The macronuclear genome of Stentor coeruleus: a giant cell with tiny introns.</title>
        <authorList>
            <person name="Slabodnick M."/>
            <person name="Ruby J.G."/>
            <person name="Reiff S.B."/>
            <person name="Swart E.C."/>
            <person name="Gosai S."/>
            <person name="Prabakaran S."/>
            <person name="Witkowska E."/>
            <person name="Larue G.E."/>
            <person name="Fisher S."/>
            <person name="Freeman R.M."/>
            <person name="Gunawardena J."/>
            <person name="Chu W."/>
            <person name="Stover N.A."/>
            <person name="Gregory B.D."/>
            <person name="Nowacki M."/>
            <person name="Derisi J."/>
            <person name="Roy S.W."/>
            <person name="Marshall W.F."/>
            <person name="Sood P."/>
        </authorList>
    </citation>
    <scope>NUCLEOTIDE SEQUENCE [LARGE SCALE GENOMIC DNA]</scope>
    <source>
        <strain evidence="2">WM001</strain>
    </source>
</reference>
<dbReference type="EMBL" id="MPUH01001805">
    <property type="protein sequence ID" value="OMJ66151.1"/>
    <property type="molecule type" value="Genomic_DNA"/>
</dbReference>
<evidence type="ECO:0000313" key="2">
    <source>
        <dbReference type="EMBL" id="OMJ66151.1"/>
    </source>
</evidence>
<dbReference type="OrthoDB" id="311214at2759"/>
<organism evidence="2 3">
    <name type="scientific">Stentor coeruleus</name>
    <dbReference type="NCBI Taxonomy" id="5963"/>
    <lineage>
        <taxon>Eukaryota</taxon>
        <taxon>Sar</taxon>
        <taxon>Alveolata</taxon>
        <taxon>Ciliophora</taxon>
        <taxon>Postciliodesmatophora</taxon>
        <taxon>Heterotrichea</taxon>
        <taxon>Heterotrichida</taxon>
        <taxon>Stentoridae</taxon>
        <taxon>Stentor</taxon>
    </lineage>
</organism>
<dbReference type="Proteomes" id="UP000187209">
    <property type="component" value="Unassembled WGS sequence"/>
</dbReference>
<protein>
    <submittedName>
        <fullName evidence="2">Uncharacterized protein</fullName>
    </submittedName>
</protein>
<keyword evidence="1" id="KW-0175">Coiled coil</keyword>
<accession>A0A1R2ANQ9</accession>
<evidence type="ECO:0000256" key="1">
    <source>
        <dbReference type="SAM" id="Coils"/>
    </source>
</evidence>
<proteinExistence type="predicted"/>